<proteinExistence type="predicted"/>
<gene>
    <name evidence="1" type="ORF">RQP52_27170</name>
</gene>
<organism evidence="1 2">
    <name type="scientific">Paenibacillus violae</name>
    <dbReference type="NCBI Taxonomy" id="3077234"/>
    <lineage>
        <taxon>Bacteria</taxon>
        <taxon>Bacillati</taxon>
        <taxon>Bacillota</taxon>
        <taxon>Bacilli</taxon>
        <taxon>Bacillales</taxon>
        <taxon>Paenibacillaceae</taxon>
        <taxon>Paenibacillus</taxon>
    </lineage>
</organism>
<comment type="caution">
    <text evidence="1">The sequence shown here is derived from an EMBL/GenBank/DDBJ whole genome shotgun (WGS) entry which is preliminary data.</text>
</comment>
<dbReference type="Proteomes" id="UP001260980">
    <property type="component" value="Unassembled WGS sequence"/>
</dbReference>
<dbReference type="EMBL" id="JAWCUD010000011">
    <property type="protein sequence ID" value="MDU0204774.1"/>
    <property type="molecule type" value="Genomic_DNA"/>
</dbReference>
<sequence>MLDSRAFPSSYKVTEVRVEAPQDVDDIVVTFMNGAVSYIQAKESVTKANDPKSAWGKVWQDFEEQFRRGNQSTWTGCLFILLSS</sequence>
<evidence type="ECO:0000313" key="1">
    <source>
        <dbReference type="EMBL" id="MDU0204774.1"/>
    </source>
</evidence>
<name>A0ABU3RL85_9BACL</name>
<keyword evidence="2" id="KW-1185">Reference proteome</keyword>
<protein>
    <submittedName>
        <fullName evidence="1">Uncharacterized protein</fullName>
    </submittedName>
</protein>
<reference evidence="1 2" key="1">
    <citation type="submission" date="2023-10" db="EMBL/GenBank/DDBJ databases">
        <title>Paenibacillus strain PFR10 Genome sequencing and assembly.</title>
        <authorList>
            <person name="Kim I."/>
        </authorList>
    </citation>
    <scope>NUCLEOTIDE SEQUENCE [LARGE SCALE GENOMIC DNA]</scope>
    <source>
        <strain evidence="1 2">PFR10</strain>
    </source>
</reference>
<evidence type="ECO:0000313" key="2">
    <source>
        <dbReference type="Proteomes" id="UP001260980"/>
    </source>
</evidence>
<accession>A0ABU3RL85</accession>